<dbReference type="GO" id="GO:0006099">
    <property type="term" value="P:tricarboxylic acid cycle"/>
    <property type="evidence" value="ECO:0007669"/>
    <property type="project" value="UniProtKB-KW"/>
</dbReference>
<dbReference type="Gene3D" id="3.40.50.720">
    <property type="entry name" value="NAD(P)-binding Rossmann-like Domain"/>
    <property type="match status" value="1"/>
</dbReference>
<sequence length="202" mass="21658">MKIEISNFLSFFGPRRLLPALVRAPCATARPAGAALRRSFGTSAQNSAKQPCWGLGGIPQPLSLLLKNGPLVSRPTLHGIAHTPGVAADRSHMETRAMVKGHLGAEQLPDCPEGCDEVAITAGVPRKAGVTRDDLLNTHATILAQPRDHDLPDFPQDLLTTLTGWIQEASTEVVKAKAEQTLLPCPRRVPESADLSPPSWMN</sequence>
<dbReference type="InterPro" id="IPR036291">
    <property type="entry name" value="NAD(P)-bd_dom_sf"/>
</dbReference>
<protein>
    <recommendedName>
        <fullName evidence="2">Malate dehydrogenase, mitochondrial</fullName>
        <ecNumber evidence="1">1.1.1.37</ecNumber>
    </recommendedName>
</protein>
<feature type="domain" description="Lactate/malate dehydrogenase N-terminal" evidence="6">
    <location>
        <begin position="54"/>
        <end position="145"/>
    </location>
</feature>
<dbReference type="Pfam" id="PF00056">
    <property type="entry name" value="Ldh_1_N"/>
    <property type="match status" value="1"/>
</dbReference>
<evidence type="ECO:0000256" key="5">
    <source>
        <dbReference type="ARBA" id="ARBA00023027"/>
    </source>
</evidence>
<keyword evidence="4" id="KW-0560">Oxidoreductase</keyword>
<dbReference type="SUPFAM" id="SSF51735">
    <property type="entry name" value="NAD(P)-binding Rossmann-fold domains"/>
    <property type="match status" value="1"/>
</dbReference>
<accession>A0AB34HQ49</accession>
<dbReference type="EC" id="1.1.1.37" evidence="1"/>
<keyword evidence="5" id="KW-0520">NAD</keyword>
<evidence type="ECO:0000259" key="6">
    <source>
        <dbReference type="Pfam" id="PF00056"/>
    </source>
</evidence>
<dbReference type="GO" id="GO:0030060">
    <property type="term" value="F:L-malate dehydrogenase (NAD+) activity"/>
    <property type="evidence" value="ECO:0007669"/>
    <property type="project" value="UniProtKB-EC"/>
</dbReference>
<gene>
    <name evidence="7" type="ORF">J1605_000220</name>
</gene>
<dbReference type="PANTHER" id="PTHR11540:SF16">
    <property type="entry name" value="MALATE DEHYDROGENASE, MITOCHONDRIAL"/>
    <property type="match status" value="1"/>
</dbReference>
<dbReference type="AlphaFoldDB" id="A0AB34HQ49"/>
<comment type="caution">
    <text evidence="7">The sequence shown here is derived from an EMBL/GenBank/DDBJ whole genome shotgun (WGS) entry which is preliminary data.</text>
</comment>
<evidence type="ECO:0000256" key="4">
    <source>
        <dbReference type="ARBA" id="ARBA00023002"/>
    </source>
</evidence>
<keyword evidence="8" id="KW-1185">Reference proteome</keyword>
<evidence type="ECO:0000256" key="2">
    <source>
        <dbReference type="ARBA" id="ARBA00016075"/>
    </source>
</evidence>
<dbReference type="InterPro" id="IPR001236">
    <property type="entry name" value="Lactate/malate_DH_N"/>
</dbReference>
<proteinExistence type="predicted"/>
<dbReference type="EMBL" id="JAIQCJ010001016">
    <property type="protein sequence ID" value="KAJ8793225.1"/>
    <property type="molecule type" value="Genomic_DNA"/>
</dbReference>
<reference evidence="7 8" key="1">
    <citation type="submission" date="2022-11" db="EMBL/GenBank/DDBJ databases">
        <title>Whole genome sequence of Eschrichtius robustus ER-17-0199.</title>
        <authorList>
            <person name="Bruniche-Olsen A."/>
            <person name="Black A.N."/>
            <person name="Fields C.J."/>
            <person name="Walden K."/>
            <person name="Dewoody J.A."/>
        </authorList>
    </citation>
    <scope>NUCLEOTIDE SEQUENCE [LARGE SCALE GENOMIC DNA]</scope>
    <source>
        <strain evidence="7">ER-17-0199</strain>
        <tissue evidence="7">Blubber</tissue>
    </source>
</reference>
<name>A0AB34HQ49_ESCRO</name>
<evidence type="ECO:0000313" key="8">
    <source>
        <dbReference type="Proteomes" id="UP001159641"/>
    </source>
</evidence>
<dbReference type="GO" id="GO:0005739">
    <property type="term" value="C:mitochondrion"/>
    <property type="evidence" value="ECO:0007669"/>
    <property type="project" value="TreeGrafter"/>
</dbReference>
<evidence type="ECO:0000313" key="7">
    <source>
        <dbReference type="EMBL" id="KAJ8793225.1"/>
    </source>
</evidence>
<evidence type="ECO:0000256" key="1">
    <source>
        <dbReference type="ARBA" id="ARBA00012995"/>
    </source>
</evidence>
<keyword evidence="3" id="KW-0816">Tricarboxylic acid cycle</keyword>
<organism evidence="7 8">
    <name type="scientific">Eschrichtius robustus</name>
    <name type="common">California gray whale</name>
    <name type="synonym">Eschrichtius gibbosus</name>
    <dbReference type="NCBI Taxonomy" id="9764"/>
    <lineage>
        <taxon>Eukaryota</taxon>
        <taxon>Metazoa</taxon>
        <taxon>Chordata</taxon>
        <taxon>Craniata</taxon>
        <taxon>Vertebrata</taxon>
        <taxon>Euteleostomi</taxon>
        <taxon>Mammalia</taxon>
        <taxon>Eutheria</taxon>
        <taxon>Laurasiatheria</taxon>
        <taxon>Artiodactyla</taxon>
        <taxon>Whippomorpha</taxon>
        <taxon>Cetacea</taxon>
        <taxon>Mysticeti</taxon>
        <taxon>Eschrichtiidae</taxon>
        <taxon>Eschrichtius</taxon>
    </lineage>
</organism>
<dbReference type="PANTHER" id="PTHR11540">
    <property type="entry name" value="MALATE AND LACTATE DEHYDROGENASE"/>
    <property type="match status" value="1"/>
</dbReference>
<dbReference type="Proteomes" id="UP001159641">
    <property type="component" value="Unassembled WGS sequence"/>
</dbReference>
<evidence type="ECO:0000256" key="3">
    <source>
        <dbReference type="ARBA" id="ARBA00022532"/>
    </source>
</evidence>